<dbReference type="EMBL" id="JPGK01000001">
    <property type="protein sequence ID" value="KGA94866.1"/>
    <property type="molecule type" value="Genomic_DNA"/>
</dbReference>
<comment type="caution">
    <text evidence="2">The sequence shown here is derived from an EMBL/GenBank/DDBJ whole genome shotgun (WGS) entry which is preliminary data.</text>
</comment>
<evidence type="ECO:0000313" key="3">
    <source>
        <dbReference type="Proteomes" id="UP000029452"/>
    </source>
</evidence>
<reference evidence="2 3" key="1">
    <citation type="submission" date="2014-06" db="EMBL/GenBank/DDBJ databases">
        <title>Draft genome sequence of iron oxidizing acidophile Leptospirillum ferriphilum DSM14647.</title>
        <authorList>
            <person name="Cardenas J.P."/>
            <person name="Lazcano M."/>
            <person name="Ossandon F.J."/>
            <person name="Corbett M."/>
            <person name="Holmes D.S."/>
            <person name="Watkin E."/>
        </authorList>
    </citation>
    <scope>NUCLEOTIDE SEQUENCE [LARGE SCALE GENOMIC DNA]</scope>
    <source>
        <strain evidence="2 3">DSM 14647</strain>
    </source>
</reference>
<gene>
    <name evidence="2" type="ORF">LptCag_2300</name>
</gene>
<organism evidence="2 3">
    <name type="scientific">Leptospirillum ferriphilum</name>
    <dbReference type="NCBI Taxonomy" id="178606"/>
    <lineage>
        <taxon>Bacteria</taxon>
        <taxon>Pseudomonadati</taxon>
        <taxon>Nitrospirota</taxon>
        <taxon>Nitrospiria</taxon>
        <taxon>Nitrospirales</taxon>
        <taxon>Nitrospiraceae</taxon>
        <taxon>Leptospirillum</taxon>
    </lineage>
</organism>
<dbReference type="AlphaFoldDB" id="A0A094YNP2"/>
<dbReference type="PATRIC" id="fig|178606.4.peg.77"/>
<dbReference type="Proteomes" id="UP000029452">
    <property type="component" value="Unassembled WGS sequence"/>
</dbReference>
<evidence type="ECO:0000313" key="2">
    <source>
        <dbReference type="EMBL" id="KGA94866.1"/>
    </source>
</evidence>
<feature type="region of interest" description="Disordered" evidence="1">
    <location>
        <begin position="14"/>
        <end position="39"/>
    </location>
</feature>
<accession>A0A094YNP2</accession>
<name>A0A094YNP2_9BACT</name>
<proteinExistence type="predicted"/>
<protein>
    <submittedName>
        <fullName evidence="2">Uncharacterized protein</fullName>
    </submittedName>
</protein>
<sequence length="39" mass="4185">MFILQLAGELYKAGGRSRNVPPNPGTLPDDTLEGQSVLE</sequence>
<evidence type="ECO:0000256" key="1">
    <source>
        <dbReference type="SAM" id="MobiDB-lite"/>
    </source>
</evidence>